<dbReference type="AlphaFoldDB" id="A0ABD6F9P8"/>
<dbReference type="Proteomes" id="UP000249324">
    <property type="component" value="Unassembled WGS sequence"/>
</dbReference>
<protein>
    <recommendedName>
        <fullName evidence="3">Glutamate synthase</fullName>
    </recommendedName>
</protein>
<feature type="non-terminal residue" evidence="1">
    <location>
        <position position="122"/>
    </location>
</feature>
<dbReference type="PANTHER" id="PTHR39673">
    <property type="entry name" value="TUNGSTEN FORMYLMETHANOFURAN DEHYDROGENASE, SUBUNIT C (FWDC)"/>
    <property type="match status" value="1"/>
</dbReference>
<dbReference type="SUPFAM" id="SSF69336">
    <property type="entry name" value="Alpha subunit of glutamate synthase, C-terminal domain"/>
    <property type="match status" value="1"/>
</dbReference>
<proteinExistence type="predicted"/>
<sequence>MTAETVEHAGVLEIVAGDRPIREVNQEIRAAVAAGRDVVVERPMSRHNLAVALSGAGSVTFRGSVGYYCGGLSNGGRIVVEGNSGWGTGEGLADGHITVHGNAGMSLGAAMRGGTIHVKGNA</sequence>
<organism evidence="1 2">
    <name type="scientific">Thermocrispum agreste</name>
    <dbReference type="NCBI Taxonomy" id="37925"/>
    <lineage>
        <taxon>Bacteria</taxon>
        <taxon>Bacillati</taxon>
        <taxon>Actinomycetota</taxon>
        <taxon>Actinomycetes</taxon>
        <taxon>Pseudonocardiales</taxon>
        <taxon>Pseudonocardiaceae</taxon>
        <taxon>Thermocrispum</taxon>
    </lineage>
</organism>
<dbReference type="EMBL" id="QGUI02000004">
    <property type="protein sequence ID" value="MFO7190801.1"/>
    <property type="molecule type" value="Genomic_DNA"/>
</dbReference>
<reference evidence="1 2" key="1">
    <citation type="journal article" date="2021" name="BMC Genomics">
        <title>Genome-resolved metagenome and metatranscriptome analyses of thermophilic composting reveal key bacterial players and their metabolic interactions.</title>
        <authorList>
            <person name="Braga L.P.P."/>
            <person name="Pereira R.V."/>
            <person name="Martins L.F."/>
            <person name="Moura L.M.S."/>
            <person name="Sanchez F.B."/>
            <person name="Patane J.S.L."/>
            <person name="da Silva A.M."/>
            <person name="Setubal J.C."/>
        </authorList>
    </citation>
    <scope>NUCLEOTIDE SEQUENCE [LARGE SCALE GENOMIC DNA]</scope>
    <source>
        <strain evidence="1">ZC4RG45</strain>
    </source>
</reference>
<evidence type="ECO:0000313" key="2">
    <source>
        <dbReference type="Proteomes" id="UP000249324"/>
    </source>
</evidence>
<accession>A0ABD6F9P8</accession>
<dbReference type="PANTHER" id="PTHR39673:SF5">
    <property type="entry name" value="TUNGSTEN-CONTAINING FORMYLMETHANOFURAN DEHYDROGENASE 2 SUBUNIT C"/>
    <property type="match status" value="1"/>
</dbReference>
<evidence type="ECO:0000313" key="1">
    <source>
        <dbReference type="EMBL" id="MFO7190801.1"/>
    </source>
</evidence>
<dbReference type="InterPro" id="IPR036485">
    <property type="entry name" value="Glu_synth_asu_C_sf"/>
</dbReference>
<gene>
    <name evidence="1" type="ORF">DIU77_000950</name>
</gene>
<evidence type="ECO:0008006" key="3">
    <source>
        <dbReference type="Google" id="ProtNLM"/>
    </source>
</evidence>
<name>A0ABD6F9P8_9PSEU</name>
<comment type="caution">
    <text evidence="1">The sequence shown here is derived from an EMBL/GenBank/DDBJ whole genome shotgun (WGS) entry which is preliminary data.</text>
</comment>
<dbReference type="Gene3D" id="2.160.20.60">
    <property type="entry name" value="Glutamate synthase, alpha subunit, C-terminal domain"/>
    <property type="match status" value="1"/>
</dbReference>